<protein>
    <submittedName>
        <fullName evidence="3">Uncharacterized protein</fullName>
    </submittedName>
</protein>
<accession>A0A382R4G6</accession>
<dbReference type="AlphaFoldDB" id="A0A382R4G6"/>
<feature type="transmembrane region" description="Helical" evidence="2">
    <location>
        <begin position="30"/>
        <end position="49"/>
    </location>
</feature>
<feature type="compositionally biased region" description="Low complexity" evidence="1">
    <location>
        <begin position="94"/>
        <end position="152"/>
    </location>
</feature>
<evidence type="ECO:0000256" key="2">
    <source>
        <dbReference type="SAM" id="Phobius"/>
    </source>
</evidence>
<evidence type="ECO:0000256" key="1">
    <source>
        <dbReference type="SAM" id="MobiDB-lite"/>
    </source>
</evidence>
<feature type="region of interest" description="Disordered" evidence="1">
    <location>
        <begin position="89"/>
        <end position="152"/>
    </location>
</feature>
<gene>
    <name evidence="3" type="ORF">METZ01_LOCUS344802</name>
</gene>
<feature type="non-terminal residue" evidence="3">
    <location>
        <position position="152"/>
    </location>
</feature>
<reference evidence="3" key="1">
    <citation type="submission" date="2018-05" db="EMBL/GenBank/DDBJ databases">
        <authorList>
            <person name="Lanie J.A."/>
            <person name="Ng W.-L."/>
            <person name="Kazmierczak K.M."/>
            <person name="Andrzejewski T.M."/>
            <person name="Davidsen T.M."/>
            <person name="Wayne K.J."/>
            <person name="Tettelin H."/>
            <person name="Glass J.I."/>
            <person name="Rusch D."/>
            <person name="Podicherti R."/>
            <person name="Tsui H.-C.T."/>
            <person name="Winkler M.E."/>
        </authorList>
    </citation>
    <scope>NUCLEOTIDE SEQUENCE</scope>
</reference>
<keyword evidence="2" id="KW-0472">Membrane</keyword>
<name>A0A382R4G6_9ZZZZ</name>
<sequence length="152" mass="16050">MKIRLKGIQEGLEWGFESVADRLGIDRRHILFGVIVLLISALLTAVYIYQKNWVIIGKRAVGRSEQLTISLNGEDSALQEMSNEIRDSILDTPMSAASSQSMAQSASGMNAARSDPQNTASQSASANSANSANSLSAAGASSSFSPSVSQAN</sequence>
<keyword evidence="2" id="KW-0812">Transmembrane</keyword>
<proteinExistence type="predicted"/>
<organism evidence="3">
    <name type="scientific">marine metagenome</name>
    <dbReference type="NCBI Taxonomy" id="408172"/>
    <lineage>
        <taxon>unclassified sequences</taxon>
        <taxon>metagenomes</taxon>
        <taxon>ecological metagenomes</taxon>
    </lineage>
</organism>
<evidence type="ECO:0000313" key="3">
    <source>
        <dbReference type="EMBL" id="SVC91948.1"/>
    </source>
</evidence>
<dbReference type="EMBL" id="UINC01118672">
    <property type="protein sequence ID" value="SVC91948.1"/>
    <property type="molecule type" value="Genomic_DNA"/>
</dbReference>
<keyword evidence="2" id="KW-1133">Transmembrane helix</keyword>